<sequence length="103" mass="11983">MKNLLQKFNPFLFILTGTILTFLMFASFIFAAAEDEGTSSGGLISEALVGLFYIFRFPIHTLFWEFILEHWALYLPALLLNVALYAFIIERLVTRVWKKEIEM</sequence>
<organism evidence="2 3">
    <name type="scientific">Rufibacter radiotolerans</name>
    <dbReference type="NCBI Taxonomy" id="1379910"/>
    <lineage>
        <taxon>Bacteria</taxon>
        <taxon>Pseudomonadati</taxon>
        <taxon>Bacteroidota</taxon>
        <taxon>Cytophagia</taxon>
        <taxon>Cytophagales</taxon>
        <taxon>Hymenobacteraceae</taxon>
        <taxon>Rufibacter</taxon>
    </lineage>
</organism>
<keyword evidence="1" id="KW-0812">Transmembrane</keyword>
<dbReference type="EMBL" id="CP010777">
    <property type="protein sequence ID" value="AKQ46837.1"/>
    <property type="molecule type" value="Genomic_DNA"/>
</dbReference>
<dbReference type="Proteomes" id="UP000036458">
    <property type="component" value="Chromosome"/>
</dbReference>
<dbReference type="KEGG" id="ruf:TH63_16310"/>
<feature type="transmembrane region" description="Helical" evidence="1">
    <location>
        <begin position="40"/>
        <end position="59"/>
    </location>
</feature>
<keyword evidence="3" id="KW-1185">Reference proteome</keyword>
<evidence type="ECO:0000313" key="3">
    <source>
        <dbReference type="Proteomes" id="UP000036458"/>
    </source>
</evidence>
<reference evidence="2 3" key="1">
    <citation type="submission" date="2015-01" db="EMBL/GenBank/DDBJ databases">
        <title>Rufibacter sp./DG31D/ whole genome sequencing.</title>
        <authorList>
            <person name="Kim M.K."/>
            <person name="Srinivasan S."/>
            <person name="Lee J.-J."/>
        </authorList>
    </citation>
    <scope>NUCLEOTIDE SEQUENCE [LARGE SCALE GENOMIC DNA]</scope>
    <source>
        <strain evidence="2 3">DG31D</strain>
    </source>
</reference>
<gene>
    <name evidence="2" type="ORF">TH63_16310</name>
</gene>
<accession>A0A0H4VSA7</accession>
<proteinExistence type="predicted"/>
<keyword evidence="1" id="KW-1133">Transmembrane helix</keyword>
<feature type="transmembrane region" description="Helical" evidence="1">
    <location>
        <begin position="12"/>
        <end position="33"/>
    </location>
</feature>
<name>A0A0H4VSA7_9BACT</name>
<feature type="transmembrane region" description="Helical" evidence="1">
    <location>
        <begin position="71"/>
        <end position="89"/>
    </location>
</feature>
<evidence type="ECO:0000256" key="1">
    <source>
        <dbReference type="SAM" id="Phobius"/>
    </source>
</evidence>
<dbReference type="PATRIC" id="fig|1379910.4.peg.3556"/>
<dbReference type="AlphaFoldDB" id="A0A0H4VSA7"/>
<dbReference type="OrthoDB" id="1495966at2"/>
<protein>
    <submittedName>
        <fullName evidence="2">Uncharacterized protein</fullName>
    </submittedName>
</protein>
<keyword evidence="1" id="KW-0472">Membrane</keyword>
<evidence type="ECO:0000313" key="2">
    <source>
        <dbReference type="EMBL" id="AKQ46837.1"/>
    </source>
</evidence>
<dbReference type="RefSeq" id="WP_048921883.1">
    <property type="nucleotide sequence ID" value="NZ_CP010777.1"/>
</dbReference>